<reference evidence="3" key="1">
    <citation type="submission" date="2019-02" db="EMBL/GenBank/DDBJ databases">
        <authorList>
            <person name="Gruber-Vodicka R. H."/>
            <person name="Seah K. B. B."/>
        </authorList>
    </citation>
    <scope>NUCLEOTIDE SEQUENCE</scope>
    <source>
        <strain evidence="3">BECK_BZ123</strain>
    </source>
</reference>
<evidence type="ECO:0000259" key="2">
    <source>
        <dbReference type="Pfam" id="PF02371"/>
    </source>
</evidence>
<dbReference type="PANTHER" id="PTHR33055">
    <property type="entry name" value="TRANSPOSASE FOR INSERTION SEQUENCE ELEMENT IS1111A"/>
    <property type="match status" value="1"/>
</dbReference>
<dbReference type="GO" id="GO:0003677">
    <property type="term" value="F:DNA binding"/>
    <property type="evidence" value="ECO:0007669"/>
    <property type="project" value="InterPro"/>
</dbReference>
<dbReference type="AlphaFoldDB" id="A0A450ZGD4"/>
<accession>A0A450ZGD4</accession>
<dbReference type="InterPro" id="IPR047650">
    <property type="entry name" value="Transpos_IS110"/>
</dbReference>
<gene>
    <name evidence="3" type="ORF">BECKTC1821D_GA0114238_12213</name>
</gene>
<dbReference type="InterPro" id="IPR003346">
    <property type="entry name" value="Transposase_20"/>
</dbReference>
<sequence length="160" mass="18121">MRFRRLLSGLYEEILHKDERIALLEEELESIKQETEDCKLLLTTPGIELLTATALLAAIGDPRVFKNGRELAAWLGLTLRQHSRGGKQHWGKSGSTAMNMQWVRERFAPLPPRCREEVDSPHLPTCPFRASGDSARSTPFGELSVSWIQFVSATHPSRKR</sequence>
<evidence type="ECO:0000256" key="1">
    <source>
        <dbReference type="SAM" id="Coils"/>
    </source>
</evidence>
<dbReference type="GO" id="GO:0006313">
    <property type="term" value="P:DNA transposition"/>
    <property type="evidence" value="ECO:0007669"/>
    <property type="project" value="InterPro"/>
</dbReference>
<proteinExistence type="predicted"/>
<name>A0A450ZGD4_9GAMM</name>
<feature type="domain" description="Transposase IS116/IS110/IS902 C-terminal" evidence="2">
    <location>
        <begin position="38"/>
        <end position="99"/>
    </location>
</feature>
<keyword evidence="1" id="KW-0175">Coiled coil</keyword>
<dbReference type="GO" id="GO:0004803">
    <property type="term" value="F:transposase activity"/>
    <property type="evidence" value="ECO:0007669"/>
    <property type="project" value="InterPro"/>
</dbReference>
<evidence type="ECO:0000313" key="3">
    <source>
        <dbReference type="EMBL" id="VFK52873.1"/>
    </source>
</evidence>
<dbReference type="PANTHER" id="PTHR33055:SF3">
    <property type="entry name" value="PUTATIVE TRANSPOSASE FOR IS117-RELATED"/>
    <property type="match status" value="1"/>
</dbReference>
<protein>
    <submittedName>
        <fullName evidence="3">Transposase IS116/IS110/IS902 family protein</fullName>
    </submittedName>
</protein>
<dbReference type="EMBL" id="CAADFS010000221">
    <property type="protein sequence ID" value="VFK52873.1"/>
    <property type="molecule type" value="Genomic_DNA"/>
</dbReference>
<dbReference type="Pfam" id="PF02371">
    <property type="entry name" value="Transposase_20"/>
    <property type="match status" value="1"/>
</dbReference>
<feature type="coiled-coil region" evidence="1">
    <location>
        <begin position="14"/>
        <end position="41"/>
    </location>
</feature>
<organism evidence="3">
    <name type="scientific">Candidatus Kentrum sp. TC</name>
    <dbReference type="NCBI Taxonomy" id="2126339"/>
    <lineage>
        <taxon>Bacteria</taxon>
        <taxon>Pseudomonadati</taxon>
        <taxon>Pseudomonadota</taxon>
        <taxon>Gammaproteobacteria</taxon>
        <taxon>Candidatus Kentrum</taxon>
    </lineage>
</organism>